<evidence type="ECO:0000259" key="3">
    <source>
        <dbReference type="Pfam" id="PF07338"/>
    </source>
</evidence>
<feature type="chain" id="PRO_5003600593" description="YdgH/BhsA/McbA-like domain-containing protein" evidence="2">
    <location>
        <begin position="23"/>
        <end position="88"/>
    </location>
</feature>
<dbReference type="InterPro" id="IPR051096">
    <property type="entry name" value="BhsA/McbA_stress_biofilm_assoc"/>
</dbReference>
<organism evidence="4 5">
    <name type="scientific">Atlantibacter hermannii NBRC 105704</name>
    <dbReference type="NCBI Taxonomy" id="1115512"/>
    <lineage>
        <taxon>Bacteria</taxon>
        <taxon>Pseudomonadati</taxon>
        <taxon>Pseudomonadota</taxon>
        <taxon>Gammaproteobacteria</taxon>
        <taxon>Enterobacterales</taxon>
        <taxon>Enterobacteriaceae</taxon>
        <taxon>Atlantibacter</taxon>
    </lineage>
</organism>
<dbReference type="PANTHER" id="PTHR34156:SF5">
    <property type="entry name" value="OUTER MEMBRANE PROTEIN"/>
    <property type="match status" value="1"/>
</dbReference>
<dbReference type="InterPro" id="IPR047775">
    <property type="entry name" value="Stress_YhcN-like"/>
</dbReference>
<dbReference type="NCBIfam" id="NF033776">
    <property type="entry name" value="stress_YhcN"/>
    <property type="match status" value="1"/>
</dbReference>
<dbReference type="SUPFAM" id="SSF159871">
    <property type="entry name" value="YdgH-like"/>
    <property type="match status" value="1"/>
</dbReference>
<evidence type="ECO:0000313" key="5">
    <source>
        <dbReference type="Proteomes" id="UP000010297"/>
    </source>
</evidence>
<dbReference type="GeneID" id="92830200"/>
<dbReference type="Pfam" id="PF07338">
    <property type="entry name" value="YdgH_BhsA-like"/>
    <property type="match status" value="1"/>
</dbReference>
<feature type="signal peptide" evidence="2">
    <location>
        <begin position="1"/>
        <end position="22"/>
    </location>
</feature>
<evidence type="ECO:0000256" key="1">
    <source>
        <dbReference type="ARBA" id="ARBA00022729"/>
    </source>
</evidence>
<comment type="caution">
    <text evidence="4">The sequence shown here is derived from an EMBL/GenBank/DDBJ whole genome shotgun (WGS) entry which is preliminary data.</text>
</comment>
<evidence type="ECO:0000256" key="2">
    <source>
        <dbReference type="SAM" id="SignalP"/>
    </source>
</evidence>
<dbReference type="InterPro" id="IPR010854">
    <property type="entry name" value="YdgH/BhsA/McbA-like_dom"/>
</dbReference>
<dbReference type="RefSeq" id="WP_002437475.1">
    <property type="nucleotide sequence ID" value="NZ_BAFF01000013.1"/>
</dbReference>
<dbReference type="eggNOG" id="ENOG5032S09">
    <property type="taxonomic scope" value="Bacteria"/>
</dbReference>
<sequence>MKTKLTLAAMSLASLMAFGANAAVQQVNAQDAQNLQSMGTVSVAQHGSSPMDMREALAKKADEKGASAYRVIEARTGDTWHATAELYK</sequence>
<name>H5V5K6_ATLHE</name>
<protein>
    <recommendedName>
        <fullName evidence="3">YdgH/BhsA/McbA-like domain-containing protein</fullName>
    </recommendedName>
</protein>
<dbReference type="InterPro" id="IPR025543">
    <property type="entry name" value="Dodecin-like"/>
</dbReference>
<dbReference type="EMBL" id="BAFF01000013">
    <property type="protein sequence ID" value="GAB53264.1"/>
    <property type="molecule type" value="Genomic_DNA"/>
</dbReference>
<dbReference type="InterPro" id="IPR036275">
    <property type="entry name" value="YdgH-like_sf"/>
</dbReference>
<reference evidence="4 5" key="1">
    <citation type="submission" date="2012-02" db="EMBL/GenBank/DDBJ databases">
        <title>Whole genome shotgun sequence of Escherichia hermannii NBRC 105704.</title>
        <authorList>
            <person name="Yoshida I."/>
            <person name="Hosoyama A."/>
            <person name="Tsuchikane K."/>
            <person name="Katsumata H."/>
            <person name="Yamazaki S."/>
            <person name="Fujita N."/>
        </authorList>
    </citation>
    <scope>NUCLEOTIDE SEQUENCE [LARGE SCALE GENOMIC DNA]</scope>
    <source>
        <strain evidence="4 5">NBRC 105704</strain>
    </source>
</reference>
<evidence type="ECO:0000313" key="4">
    <source>
        <dbReference type="EMBL" id="GAB53264.1"/>
    </source>
</evidence>
<feature type="domain" description="YdgH/BhsA/McbA-like" evidence="3">
    <location>
        <begin position="35"/>
        <end position="88"/>
    </location>
</feature>
<keyword evidence="1 2" id="KW-0732">Signal</keyword>
<dbReference type="Gene3D" id="3.30.1660.10">
    <property type="entry name" value="Flavin-binding protein dodecin"/>
    <property type="match status" value="1"/>
</dbReference>
<proteinExistence type="predicted"/>
<dbReference type="PANTHER" id="PTHR34156">
    <property type="entry name" value="OUTER MEMBRANE PROTEIN-RELATED-RELATED"/>
    <property type="match status" value="1"/>
</dbReference>
<dbReference type="Proteomes" id="UP000010297">
    <property type="component" value="Unassembled WGS sequence"/>
</dbReference>
<accession>H5V5K6</accession>
<gene>
    <name evidence="4" type="primary">yhcN</name>
    <name evidence="4" type="ORF">EH105704_13_00510</name>
</gene>
<dbReference type="AlphaFoldDB" id="H5V5K6"/>
<keyword evidence="5" id="KW-1185">Reference proteome</keyword>